<protein>
    <submittedName>
        <fullName evidence="1">Uncharacterized protein</fullName>
    </submittedName>
</protein>
<gene>
    <name evidence="1" type="ORF">CTM86_00105</name>
</gene>
<evidence type="ECO:0000313" key="2">
    <source>
        <dbReference type="Proteomes" id="UP000231749"/>
    </source>
</evidence>
<name>A0AAD0ANV1_9FUSO</name>
<proteinExistence type="predicted"/>
<dbReference type="RefSeq" id="WP_099990043.1">
    <property type="nucleotide sequence ID" value="NZ_CP024702.1"/>
</dbReference>
<accession>A0AAD0ANV1</accession>
<dbReference type="EMBL" id="CP024702">
    <property type="protein sequence ID" value="ATV65119.1"/>
    <property type="molecule type" value="Genomic_DNA"/>
</dbReference>
<organism evidence="1 2">
    <name type="scientific">Fusobacterium pseudoperiodonticum</name>
    <dbReference type="NCBI Taxonomy" id="2663009"/>
    <lineage>
        <taxon>Bacteria</taxon>
        <taxon>Fusobacteriati</taxon>
        <taxon>Fusobacteriota</taxon>
        <taxon>Fusobacteriia</taxon>
        <taxon>Fusobacteriales</taxon>
        <taxon>Fusobacteriaceae</taxon>
        <taxon>Fusobacterium</taxon>
    </lineage>
</organism>
<sequence length="133" mass="15831">MEIKKEYIYNNTNAIFEEVYKEAQKNIDKLRYFYNEKANVLTHFLTVKLMENLEKDKENKTRKIFNTIVDFVCSDNFLNLKSHPVYKENSGFKVTLKINTTNEELLKLGIDLENNIFDIIKTIENQIDEEKPN</sequence>
<reference evidence="2" key="1">
    <citation type="submission" date="2017-11" db="EMBL/GenBank/DDBJ databases">
        <title>Genome sequencing of Fusobacterium periodonticum KCOM 1282.</title>
        <authorList>
            <person name="Kook J.-K."/>
            <person name="Park S.-N."/>
            <person name="Lim Y.K."/>
        </authorList>
    </citation>
    <scope>NUCLEOTIDE SEQUENCE [LARGE SCALE GENOMIC DNA]</scope>
    <source>
        <strain evidence="2">KCOM 1282</strain>
    </source>
</reference>
<dbReference type="AlphaFoldDB" id="A0AAD0ANV1"/>
<dbReference type="Proteomes" id="UP000231749">
    <property type="component" value="Chromosome"/>
</dbReference>
<evidence type="ECO:0000313" key="1">
    <source>
        <dbReference type="EMBL" id="ATV65119.1"/>
    </source>
</evidence>